<protein>
    <submittedName>
        <fullName evidence="3">Uncharacterized protein</fullName>
    </submittedName>
</protein>
<accession>A0A3N9TAC4</accession>
<dbReference type="InterPro" id="IPR057915">
    <property type="entry name" value="P2_C"/>
</dbReference>
<feature type="domain" description="Viral coat protein P2 C-terminal" evidence="2">
    <location>
        <begin position="141"/>
        <end position="260"/>
    </location>
</feature>
<dbReference type="OrthoDB" id="5700771at2"/>
<evidence type="ECO:0000259" key="1">
    <source>
        <dbReference type="Pfam" id="PF18628"/>
    </source>
</evidence>
<dbReference type="Proteomes" id="UP000281112">
    <property type="component" value="Unassembled WGS sequence"/>
</dbReference>
<evidence type="ECO:0000313" key="4">
    <source>
        <dbReference type="Proteomes" id="UP000281112"/>
    </source>
</evidence>
<feature type="domain" description="Viral coat protein P2 N-terminal" evidence="1">
    <location>
        <begin position="8"/>
        <end position="130"/>
    </location>
</feature>
<dbReference type="InterPro" id="IPR053751">
    <property type="entry name" value="Viral_Major_Capsid_sf"/>
</dbReference>
<dbReference type="Pfam" id="PF25513">
    <property type="entry name" value="P2_C"/>
    <property type="match status" value="1"/>
</dbReference>
<dbReference type="Pfam" id="PF18628">
    <property type="entry name" value="P2_N"/>
    <property type="match status" value="1"/>
</dbReference>
<comment type="caution">
    <text evidence="3">The sequence shown here is derived from an EMBL/GenBank/DDBJ whole genome shotgun (WGS) entry which is preliminary data.</text>
</comment>
<dbReference type="Gene3D" id="2.60.120.730">
    <property type="match status" value="2"/>
</dbReference>
<reference evidence="3 4" key="1">
    <citation type="submission" date="2018-11" db="EMBL/GenBank/DDBJ databases">
        <title>Vibrio LJC006 sp. nov., isolated from seawater during the bloom of the enteromorpha.</title>
        <authorList>
            <person name="Liang J."/>
        </authorList>
    </citation>
    <scope>NUCLEOTIDE SEQUENCE [LARGE SCALE GENOMIC DNA]</scope>
    <source>
        <strain evidence="3 4">LJC006</strain>
    </source>
</reference>
<evidence type="ECO:0000313" key="3">
    <source>
        <dbReference type="EMBL" id="RQW61028.1"/>
    </source>
</evidence>
<keyword evidence="4" id="KW-1185">Reference proteome</keyword>
<organism evidence="3 4">
    <name type="scientific">Vibrio viridaestus</name>
    <dbReference type="NCBI Taxonomy" id="2487322"/>
    <lineage>
        <taxon>Bacteria</taxon>
        <taxon>Pseudomonadati</taxon>
        <taxon>Pseudomonadota</taxon>
        <taxon>Gammaproteobacteria</taxon>
        <taxon>Vibrionales</taxon>
        <taxon>Vibrionaceae</taxon>
        <taxon>Vibrio</taxon>
    </lineage>
</organism>
<proteinExistence type="predicted"/>
<dbReference type="RefSeq" id="WP_124939252.1">
    <property type="nucleotide sequence ID" value="NZ_RJVQ01000021.1"/>
</dbReference>
<dbReference type="AlphaFoldDB" id="A0A3N9TAC4"/>
<dbReference type="EMBL" id="RJVQ01000021">
    <property type="protein sequence ID" value="RQW61028.1"/>
    <property type="molecule type" value="Genomic_DNA"/>
</dbReference>
<dbReference type="InterPro" id="IPR041377">
    <property type="entry name" value="P2_N"/>
</dbReference>
<evidence type="ECO:0000259" key="2">
    <source>
        <dbReference type="Pfam" id="PF25513"/>
    </source>
</evidence>
<sequence length="265" mass="29130">MSRMTRDCPSFSNVQAGSTATLQLPLGLTYHMLYLNFAGVTLAQMKNIRIEVDGKPIKKWTDGNRLNAENKHYGRGDATASILPIFFTRTELEEINQRRVFALGTSDVQTMSLLIDIDSGATAPVLKATSVRSATAPMGYITRIHEFKHSSAVSGEVEIDNIPLRSNAAIAAIHIYSPDITKCSLQIDDGIVWEMTKDAAAKMQQDHGRAPQSTDKMTLDFLLEGDFVQAIQLSGVQDFRLKPTLSAAGSMDIVVEYLEEYNANA</sequence>
<gene>
    <name evidence="3" type="ORF">EES38_21505</name>
</gene>
<name>A0A3N9TAC4_9VIBR</name>